<dbReference type="Proteomes" id="UP001056120">
    <property type="component" value="Linkage Group LG10"/>
</dbReference>
<proteinExistence type="predicted"/>
<name>A0ACB9HYJ8_9ASTR</name>
<protein>
    <submittedName>
        <fullName evidence="1">Uncharacterized protein</fullName>
    </submittedName>
</protein>
<comment type="caution">
    <text evidence="1">The sequence shown here is derived from an EMBL/GenBank/DDBJ whole genome shotgun (WGS) entry which is preliminary data.</text>
</comment>
<accession>A0ACB9HYJ8</accession>
<organism evidence="1 2">
    <name type="scientific">Smallanthus sonchifolius</name>
    <dbReference type="NCBI Taxonomy" id="185202"/>
    <lineage>
        <taxon>Eukaryota</taxon>
        <taxon>Viridiplantae</taxon>
        <taxon>Streptophyta</taxon>
        <taxon>Embryophyta</taxon>
        <taxon>Tracheophyta</taxon>
        <taxon>Spermatophyta</taxon>
        <taxon>Magnoliopsida</taxon>
        <taxon>eudicotyledons</taxon>
        <taxon>Gunneridae</taxon>
        <taxon>Pentapetalae</taxon>
        <taxon>asterids</taxon>
        <taxon>campanulids</taxon>
        <taxon>Asterales</taxon>
        <taxon>Asteraceae</taxon>
        <taxon>Asteroideae</taxon>
        <taxon>Heliantheae alliance</taxon>
        <taxon>Millerieae</taxon>
        <taxon>Smallanthus</taxon>
    </lineage>
</organism>
<gene>
    <name evidence="1" type="ORF">L1987_28905</name>
</gene>
<evidence type="ECO:0000313" key="2">
    <source>
        <dbReference type="Proteomes" id="UP001056120"/>
    </source>
</evidence>
<keyword evidence="2" id="KW-1185">Reference proteome</keyword>
<dbReference type="EMBL" id="CM042027">
    <property type="protein sequence ID" value="KAI3800809.1"/>
    <property type="molecule type" value="Genomic_DNA"/>
</dbReference>
<reference evidence="2" key="1">
    <citation type="journal article" date="2022" name="Mol. Ecol. Resour.">
        <title>The genomes of chicory, endive, great burdock and yacon provide insights into Asteraceae palaeo-polyploidization history and plant inulin production.</title>
        <authorList>
            <person name="Fan W."/>
            <person name="Wang S."/>
            <person name="Wang H."/>
            <person name="Wang A."/>
            <person name="Jiang F."/>
            <person name="Liu H."/>
            <person name="Zhao H."/>
            <person name="Xu D."/>
            <person name="Zhang Y."/>
        </authorList>
    </citation>
    <scope>NUCLEOTIDE SEQUENCE [LARGE SCALE GENOMIC DNA]</scope>
    <source>
        <strain evidence="2">cv. Yunnan</strain>
    </source>
</reference>
<sequence length="70" mass="7928">MQCIHMVLFRLEAKGFIFPPNLKVLDVISSPLYSDNDLLERSDWSNSDSAESRDWEVLLLDDGPTGDEVS</sequence>
<reference evidence="1 2" key="2">
    <citation type="journal article" date="2022" name="Mol. Ecol. Resour.">
        <title>The genomes of chicory, endive, great burdock and yacon provide insights into Asteraceae paleo-polyploidization history and plant inulin production.</title>
        <authorList>
            <person name="Fan W."/>
            <person name="Wang S."/>
            <person name="Wang H."/>
            <person name="Wang A."/>
            <person name="Jiang F."/>
            <person name="Liu H."/>
            <person name="Zhao H."/>
            <person name="Xu D."/>
            <person name="Zhang Y."/>
        </authorList>
    </citation>
    <scope>NUCLEOTIDE SEQUENCE [LARGE SCALE GENOMIC DNA]</scope>
    <source>
        <strain evidence="2">cv. Yunnan</strain>
        <tissue evidence="1">Leaves</tissue>
    </source>
</reference>
<evidence type="ECO:0000313" key="1">
    <source>
        <dbReference type="EMBL" id="KAI3800809.1"/>
    </source>
</evidence>